<evidence type="ECO:0000313" key="3">
    <source>
        <dbReference type="Proteomes" id="UP000178869"/>
    </source>
</evidence>
<dbReference type="EMBL" id="MHSR01000008">
    <property type="protein sequence ID" value="OHA47014.1"/>
    <property type="molecule type" value="Genomic_DNA"/>
</dbReference>
<name>A0A1G2PF95_9BACT</name>
<sequence length="225" mass="25733">MHLPNILSLIRKKQDEDKRIIILFAAFVLSFLFVSGYLGWIYWKYNAHLQYGDPNNWLTQASEVNNFSFRYPTEMDVIVPQDQIKYPISVVKKGERGESVLIQLGTWDTEPFQDLEAAVKRYQSATGNKRQSEKIEELVIDGRGGVLFIQNENTGRRILEALIWDPVPTTQNENAVPVTVSGIFGLPGSAREISLQLPGNATANDRILYEKLYREILNSVKFIKR</sequence>
<keyword evidence="1" id="KW-1133">Transmembrane helix</keyword>
<comment type="caution">
    <text evidence="2">The sequence shown here is derived from an EMBL/GenBank/DDBJ whole genome shotgun (WGS) entry which is preliminary data.</text>
</comment>
<evidence type="ECO:0000256" key="1">
    <source>
        <dbReference type="SAM" id="Phobius"/>
    </source>
</evidence>
<dbReference type="AlphaFoldDB" id="A0A1G2PF95"/>
<reference evidence="2 3" key="1">
    <citation type="journal article" date="2016" name="Nat. Commun.">
        <title>Thousands of microbial genomes shed light on interconnected biogeochemical processes in an aquifer system.</title>
        <authorList>
            <person name="Anantharaman K."/>
            <person name="Brown C.T."/>
            <person name="Hug L.A."/>
            <person name="Sharon I."/>
            <person name="Castelle C.J."/>
            <person name="Probst A.J."/>
            <person name="Thomas B.C."/>
            <person name="Singh A."/>
            <person name="Wilkins M.J."/>
            <person name="Karaoz U."/>
            <person name="Brodie E.L."/>
            <person name="Williams K.H."/>
            <person name="Hubbard S.S."/>
            <person name="Banfield J.F."/>
        </authorList>
    </citation>
    <scope>NUCLEOTIDE SEQUENCE [LARGE SCALE GENOMIC DNA]</scope>
</reference>
<gene>
    <name evidence="2" type="ORF">A2828_03520</name>
</gene>
<protein>
    <submittedName>
        <fullName evidence="2">Uncharacterized protein</fullName>
    </submittedName>
</protein>
<evidence type="ECO:0000313" key="2">
    <source>
        <dbReference type="EMBL" id="OHA47014.1"/>
    </source>
</evidence>
<accession>A0A1G2PF95</accession>
<keyword evidence="1" id="KW-0812">Transmembrane</keyword>
<dbReference type="Proteomes" id="UP000178869">
    <property type="component" value="Unassembled WGS sequence"/>
</dbReference>
<keyword evidence="1" id="KW-0472">Membrane</keyword>
<feature type="transmembrane region" description="Helical" evidence="1">
    <location>
        <begin position="20"/>
        <end position="43"/>
    </location>
</feature>
<proteinExistence type="predicted"/>
<organism evidence="2 3">
    <name type="scientific">Candidatus Terrybacteria bacterium RIFCSPHIGHO2_01_FULL_43_35</name>
    <dbReference type="NCBI Taxonomy" id="1802361"/>
    <lineage>
        <taxon>Bacteria</taxon>
        <taxon>Candidatus Terryibacteriota</taxon>
    </lineage>
</organism>